<comment type="caution">
    <text evidence="1">The sequence shown here is derived from an EMBL/GenBank/DDBJ whole genome shotgun (WGS) entry which is preliminary data.</text>
</comment>
<reference evidence="1 2" key="1">
    <citation type="journal article" date="2021" name="BMC Genomics">
        <title>Datura genome reveals duplications of psychoactive alkaloid biosynthetic genes and high mutation rate following tissue culture.</title>
        <authorList>
            <person name="Rajewski A."/>
            <person name="Carter-House D."/>
            <person name="Stajich J."/>
            <person name="Litt A."/>
        </authorList>
    </citation>
    <scope>NUCLEOTIDE SEQUENCE [LARGE SCALE GENOMIC DNA]</scope>
    <source>
        <strain evidence="1">AR-01</strain>
    </source>
</reference>
<proteinExistence type="predicted"/>
<dbReference type="Proteomes" id="UP000823775">
    <property type="component" value="Unassembled WGS sequence"/>
</dbReference>
<organism evidence="1 2">
    <name type="scientific">Datura stramonium</name>
    <name type="common">Jimsonweed</name>
    <name type="synonym">Common thornapple</name>
    <dbReference type="NCBI Taxonomy" id="4076"/>
    <lineage>
        <taxon>Eukaryota</taxon>
        <taxon>Viridiplantae</taxon>
        <taxon>Streptophyta</taxon>
        <taxon>Embryophyta</taxon>
        <taxon>Tracheophyta</taxon>
        <taxon>Spermatophyta</taxon>
        <taxon>Magnoliopsida</taxon>
        <taxon>eudicotyledons</taxon>
        <taxon>Gunneridae</taxon>
        <taxon>Pentapetalae</taxon>
        <taxon>asterids</taxon>
        <taxon>lamiids</taxon>
        <taxon>Solanales</taxon>
        <taxon>Solanaceae</taxon>
        <taxon>Solanoideae</taxon>
        <taxon>Datureae</taxon>
        <taxon>Datura</taxon>
    </lineage>
</organism>
<sequence>MSTIEILITTEYQVKLKLTIIKENQDNDQVYRNKFNSPYESKILIKRKIMKRPTDLVVRCWWSARFRRNYIGDLPEQWRRRETTAVLVVRCASGLLVDRGEESCGVVLMVSFWLWWRR</sequence>
<dbReference type="EMBL" id="JACEIK010011855">
    <property type="protein sequence ID" value="MCE3215926.1"/>
    <property type="molecule type" value="Genomic_DNA"/>
</dbReference>
<name>A0ABS8WUR9_DATST</name>
<accession>A0ABS8WUR9</accession>
<keyword evidence="2" id="KW-1185">Reference proteome</keyword>
<protein>
    <submittedName>
        <fullName evidence="1">Uncharacterized protein</fullName>
    </submittedName>
</protein>
<gene>
    <name evidence="1" type="ORF">HAX54_004110</name>
</gene>
<evidence type="ECO:0000313" key="2">
    <source>
        <dbReference type="Proteomes" id="UP000823775"/>
    </source>
</evidence>
<evidence type="ECO:0000313" key="1">
    <source>
        <dbReference type="EMBL" id="MCE3215926.1"/>
    </source>
</evidence>